<evidence type="ECO:0000313" key="2">
    <source>
        <dbReference type="Proteomes" id="UP000663865"/>
    </source>
</evidence>
<dbReference type="AlphaFoldDB" id="A0A818TVU4"/>
<evidence type="ECO:0000313" key="1">
    <source>
        <dbReference type="EMBL" id="CAF3688616.1"/>
    </source>
</evidence>
<comment type="caution">
    <text evidence="1">The sequence shown here is derived from an EMBL/GenBank/DDBJ whole genome shotgun (WGS) entry which is preliminary data.</text>
</comment>
<dbReference type="EMBL" id="CAJNYV010004713">
    <property type="protein sequence ID" value="CAF3688616.1"/>
    <property type="molecule type" value="Genomic_DNA"/>
</dbReference>
<organism evidence="1 2">
    <name type="scientific">Rotaria socialis</name>
    <dbReference type="NCBI Taxonomy" id="392032"/>
    <lineage>
        <taxon>Eukaryota</taxon>
        <taxon>Metazoa</taxon>
        <taxon>Spiralia</taxon>
        <taxon>Gnathifera</taxon>
        <taxon>Rotifera</taxon>
        <taxon>Eurotatoria</taxon>
        <taxon>Bdelloidea</taxon>
        <taxon>Philodinida</taxon>
        <taxon>Philodinidae</taxon>
        <taxon>Rotaria</taxon>
    </lineage>
</organism>
<name>A0A818TVU4_9BILA</name>
<accession>A0A818TVU4</accession>
<proteinExistence type="predicted"/>
<dbReference type="Proteomes" id="UP000663865">
    <property type="component" value="Unassembled WGS sequence"/>
</dbReference>
<gene>
    <name evidence="1" type="ORF">KIK155_LOCUS25830</name>
</gene>
<reference evidence="1" key="1">
    <citation type="submission" date="2021-02" db="EMBL/GenBank/DDBJ databases">
        <authorList>
            <person name="Nowell W R."/>
        </authorList>
    </citation>
    <scope>NUCLEOTIDE SEQUENCE</scope>
</reference>
<sequence>MSSSDTIVNSIPPPKMTVYQYNKLNNRLKPILTPSYDSNISRRLKTSPQMSNAKADRLRKFLETKIPPPSIANRFDYSIGPSALQINPLECIISHLSKLPRSLRNCVIREYLLDNPLGYSLTCPHASGAYRATPCLYCFYSNPEVLKIDKLTRYFICKFRFLKQKFSKFIHKNKARHTSEPIKETVESIDQPLSLVNTEEIKSPILTPSDQFPSIPTNPPVHDQIPCLQPTVENPLAVEPLALPNIIENTESFIPNENNEPKLSTPLASNNQPNTPIFKTINNNVDSVPDLCSANDHSQCNGEPMENQVELKALSRYTGINLICPKNDLYQLKDKYIQFVKQQSYSGNIFYDDTHSDTLDEIFYAKYGIRERTTLPDSKFAELQKIYCSGANSFLYWMPKHKNREKTNSVLQQKFILEKRIDHELALYCYLNDHPNATTQELKKLYLEYYPEGTEDYSYLSKRRIRLI</sequence>
<protein>
    <submittedName>
        <fullName evidence="1">Uncharacterized protein</fullName>
    </submittedName>
</protein>